<dbReference type="EMBL" id="JACHOO010000004">
    <property type="protein sequence ID" value="MBB5753401.1"/>
    <property type="molecule type" value="Genomic_DNA"/>
</dbReference>
<organism evidence="1 2">
    <name type="scientific">Prosthecomicrobium pneumaticum</name>
    <dbReference type="NCBI Taxonomy" id="81895"/>
    <lineage>
        <taxon>Bacteria</taxon>
        <taxon>Pseudomonadati</taxon>
        <taxon>Pseudomonadota</taxon>
        <taxon>Alphaproteobacteria</taxon>
        <taxon>Hyphomicrobiales</taxon>
        <taxon>Kaistiaceae</taxon>
        <taxon>Prosthecomicrobium</taxon>
    </lineage>
</organism>
<proteinExistence type="predicted"/>
<dbReference type="Proteomes" id="UP000523821">
    <property type="component" value="Unassembled WGS sequence"/>
</dbReference>
<name>A0A7W9FMN9_9HYPH</name>
<sequence length="215" mass="23488">MVQAFGPKVFGFAHLPAAIATAGMSEVVPRMLDRLHRRFADFDALIHGFPDIIDAVRSVQRLEPDPECRNTALVVAGWSAVRERLESHCVLLSDRHLSDGSDFPDAPIGELFPLPDFFSLGPRPNAEEYERAGFSWPPSAAEFDPVAHGLPFMQAQRYHAEEIIHGRPETKAYAVGGFAQLTSVYAGAGGVFSAIMGRWPADRIGERINPHGGLA</sequence>
<protein>
    <submittedName>
        <fullName evidence="1">Uncharacterized protein</fullName>
    </submittedName>
</protein>
<evidence type="ECO:0000313" key="2">
    <source>
        <dbReference type="Proteomes" id="UP000523821"/>
    </source>
</evidence>
<evidence type="ECO:0000313" key="1">
    <source>
        <dbReference type="EMBL" id="MBB5753401.1"/>
    </source>
</evidence>
<comment type="caution">
    <text evidence="1">The sequence shown here is derived from an EMBL/GenBank/DDBJ whole genome shotgun (WGS) entry which is preliminary data.</text>
</comment>
<dbReference type="AlphaFoldDB" id="A0A7W9FMN9"/>
<gene>
    <name evidence="1" type="ORF">GGQ63_002467</name>
</gene>
<accession>A0A7W9FMN9</accession>
<reference evidence="1 2" key="1">
    <citation type="submission" date="2020-08" db="EMBL/GenBank/DDBJ databases">
        <title>Genomic Encyclopedia of Type Strains, Phase IV (KMG-IV): sequencing the most valuable type-strain genomes for metagenomic binning, comparative biology and taxonomic classification.</title>
        <authorList>
            <person name="Goeker M."/>
        </authorList>
    </citation>
    <scope>NUCLEOTIDE SEQUENCE [LARGE SCALE GENOMIC DNA]</scope>
    <source>
        <strain evidence="1 2">DSM 16268</strain>
    </source>
</reference>
<keyword evidence="2" id="KW-1185">Reference proteome</keyword>